<dbReference type="GO" id="GO:0022857">
    <property type="term" value="F:transmembrane transporter activity"/>
    <property type="evidence" value="ECO:0007669"/>
    <property type="project" value="InterPro"/>
</dbReference>
<dbReference type="InterPro" id="IPR020846">
    <property type="entry name" value="MFS_dom"/>
</dbReference>
<feature type="transmembrane region" description="Helical" evidence="8">
    <location>
        <begin position="354"/>
        <end position="375"/>
    </location>
</feature>
<feature type="transmembrane region" description="Helical" evidence="8">
    <location>
        <begin position="93"/>
        <end position="112"/>
    </location>
</feature>
<feature type="domain" description="Major facilitator superfamily (MFS) profile" evidence="9">
    <location>
        <begin position="23"/>
        <end position="404"/>
    </location>
</feature>
<keyword evidence="5 8" id="KW-0812">Transmembrane</keyword>
<keyword evidence="7 8" id="KW-0472">Membrane</keyword>
<keyword evidence="3" id="KW-0813">Transport</keyword>
<dbReference type="Gene3D" id="1.20.1250.20">
    <property type="entry name" value="MFS general substrate transporter like domains"/>
    <property type="match status" value="1"/>
</dbReference>
<dbReference type="SUPFAM" id="SSF103473">
    <property type="entry name" value="MFS general substrate transporter"/>
    <property type="match status" value="1"/>
</dbReference>
<keyword evidence="11" id="KW-1185">Reference proteome</keyword>
<dbReference type="OrthoDB" id="63984at2"/>
<feature type="transmembrane region" description="Helical" evidence="8">
    <location>
        <begin position="151"/>
        <end position="173"/>
    </location>
</feature>
<dbReference type="InterPro" id="IPR036259">
    <property type="entry name" value="MFS_trans_sf"/>
</dbReference>
<protein>
    <submittedName>
        <fullName evidence="10">MFS transporter, YNFM family, putative membrane transport protein</fullName>
    </submittedName>
</protein>
<sequence length="410" mass="42444">MSSRHRPSPVLSAPARLSRGTPAYRRAVVALFIAGYASFSLVFCIQPLLPDLVHAFGVGAADSALALSFTTGALAFAIMVSGAIAEIADRGRLMFLSMLGAGLVSVAGSAIADWPLFLASRLLEGVLLGGMPAVALAYVAEEMEPVDAGRASAIFIAGTGLGAMIGRVAAGLIADHGSWRMALAAIGIVTLAGALIFAALLPRAQHGVRHGRLRVRAHLLAWGAHIANGRLRLLLVQGFVLGGVFVTFFNFIGFVLMQPPFGLSQTAISLILFVYAFGIVASIVAGEIAARFGQARPLAIGMLVMIAGIALTTSASLAIVVGGIVVLTIGFFVGHAIASGWVGQIATRDRGHAAALYLLSYYVGASVMGWVGGVLWEAAGWWPVVAASVILAMLGLALAIRSTRWRALPA</sequence>
<accession>A0A239H390</accession>
<evidence type="ECO:0000259" key="9">
    <source>
        <dbReference type="PROSITE" id="PS50850"/>
    </source>
</evidence>
<feature type="transmembrane region" description="Helical" evidence="8">
    <location>
        <begin position="55"/>
        <end position="81"/>
    </location>
</feature>
<dbReference type="EMBL" id="FZOS01000014">
    <property type="protein sequence ID" value="SNS74724.1"/>
    <property type="molecule type" value="Genomic_DNA"/>
</dbReference>
<feature type="transmembrane region" description="Helical" evidence="8">
    <location>
        <begin position="233"/>
        <end position="257"/>
    </location>
</feature>
<comment type="subcellular location">
    <subcellularLocation>
        <location evidence="1">Cell membrane</location>
        <topology evidence="1">Multi-pass membrane protein</topology>
    </subcellularLocation>
</comment>
<reference evidence="11" key="1">
    <citation type="submission" date="2017-06" db="EMBL/GenBank/DDBJ databases">
        <authorList>
            <person name="Varghese N."/>
            <person name="Submissions S."/>
        </authorList>
    </citation>
    <scope>NUCLEOTIDE SEQUENCE [LARGE SCALE GENOMIC DNA]</scope>
    <source>
        <strain evidence="11">LNB2</strain>
    </source>
</reference>
<evidence type="ECO:0000256" key="5">
    <source>
        <dbReference type="ARBA" id="ARBA00022692"/>
    </source>
</evidence>
<feature type="transmembrane region" description="Helical" evidence="8">
    <location>
        <begin position="118"/>
        <end position="139"/>
    </location>
</feature>
<keyword evidence="4" id="KW-1003">Cell membrane</keyword>
<dbReference type="PROSITE" id="PS50850">
    <property type="entry name" value="MFS"/>
    <property type="match status" value="1"/>
</dbReference>
<feature type="transmembrane region" description="Helical" evidence="8">
    <location>
        <begin position="298"/>
        <end position="318"/>
    </location>
</feature>
<feature type="transmembrane region" description="Helical" evidence="8">
    <location>
        <begin position="27"/>
        <end position="49"/>
    </location>
</feature>
<dbReference type="PANTHER" id="PTHR43271">
    <property type="entry name" value="BLL2771 PROTEIN"/>
    <property type="match status" value="1"/>
</dbReference>
<feature type="transmembrane region" description="Helical" evidence="8">
    <location>
        <begin position="381"/>
        <end position="400"/>
    </location>
</feature>
<dbReference type="InterPro" id="IPR011701">
    <property type="entry name" value="MFS"/>
</dbReference>
<dbReference type="CDD" id="cd17324">
    <property type="entry name" value="MFS_NepI_like"/>
    <property type="match status" value="1"/>
</dbReference>
<dbReference type="Pfam" id="PF07690">
    <property type="entry name" value="MFS_1"/>
    <property type="match status" value="1"/>
</dbReference>
<feature type="transmembrane region" description="Helical" evidence="8">
    <location>
        <begin position="263"/>
        <end position="286"/>
    </location>
</feature>
<evidence type="ECO:0000256" key="7">
    <source>
        <dbReference type="ARBA" id="ARBA00023136"/>
    </source>
</evidence>
<gene>
    <name evidence="10" type="ORF">SAMN06295912_11468</name>
</gene>
<evidence type="ECO:0000256" key="1">
    <source>
        <dbReference type="ARBA" id="ARBA00004651"/>
    </source>
</evidence>
<dbReference type="PANTHER" id="PTHR43271:SF1">
    <property type="entry name" value="INNER MEMBRANE TRANSPORT PROTEIN YNFM"/>
    <property type="match status" value="1"/>
</dbReference>
<evidence type="ECO:0000256" key="6">
    <source>
        <dbReference type="ARBA" id="ARBA00022989"/>
    </source>
</evidence>
<dbReference type="AlphaFoldDB" id="A0A239H390"/>
<feature type="transmembrane region" description="Helical" evidence="8">
    <location>
        <begin position="324"/>
        <end position="342"/>
    </location>
</feature>
<evidence type="ECO:0000256" key="2">
    <source>
        <dbReference type="ARBA" id="ARBA00008335"/>
    </source>
</evidence>
<evidence type="ECO:0000256" key="3">
    <source>
        <dbReference type="ARBA" id="ARBA00022448"/>
    </source>
</evidence>
<dbReference type="Proteomes" id="UP000198281">
    <property type="component" value="Unassembled WGS sequence"/>
</dbReference>
<evidence type="ECO:0000256" key="4">
    <source>
        <dbReference type="ARBA" id="ARBA00022475"/>
    </source>
</evidence>
<proteinExistence type="inferred from homology"/>
<keyword evidence="6 8" id="KW-1133">Transmembrane helix</keyword>
<comment type="similarity">
    <text evidence="2">Belongs to the major facilitator superfamily.</text>
</comment>
<evidence type="ECO:0000256" key="8">
    <source>
        <dbReference type="SAM" id="Phobius"/>
    </source>
</evidence>
<dbReference type="GO" id="GO:0005886">
    <property type="term" value="C:plasma membrane"/>
    <property type="evidence" value="ECO:0007669"/>
    <property type="project" value="UniProtKB-SubCell"/>
</dbReference>
<evidence type="ECO:0000313" key="10">
    <source>
        <dbReference type="EMBL" id="SNS74724.1"/>
    </source>
</evidence>
<organism evidence="10 11">
    <name type="scientific">Edaphosphingomonas laterariae</name>
    <dbReference type="NCBI Taxonomy" id="861865"/>
    <lineage>
        <taxon>Bacteria</taxon>
        <taxon>Pseudomonadati</taxon>
        <taxon>Pseudomonadota</taxon>
        <taxon>Alphaproteobacteria</taxon>
        <taxon>Sphingomonadales</taxon>
        <taxon>Rhizorhabdaceae</taxon>
        <taxon>Edaphosphingomonas</taxon>
    </lineage>
</organism>
<name>A0A239H390_9SPHN</name>
<feature type="transmembrane region" description="Helical" evidence="8">
    <location>
        <begin position="179"/>
        <end position="201"/>
    </location>
</feature>
<evidence type="ECO:0000313" key="11">
    <source>
        <dbReference type="Proteomes" id="UP000198281"/>
    </source>
</evidence>